<proteinExistence type="predicted"/>
<organism evidence="6 7">
    <name type="scientific">candidate division MSBL1 archaeon SCGC-AAA259E19</name>
    <dbReference type="NCBI Taxonomy" id="1698264"/>
    <lineage>
        <taxon>Archaea</taxon>
        <taxon>Methanobacteriati</taxon>
        <taxon>Methanobacteriota</taxon>
        <taxon>candidate division MSBL1</taxon>
    </lineage>
</organism>
<keyword evidence="7" id="KW-1185">Reference proteome</keyword>
<dbReference type="InterPro" id="IPR001694">
    <property type="entry name" value="NADH_UbQ_OxRdtase_su1/FPO"/>
</dbReference>
<feature type="transmembrane region" description="Helical" evidence="5">
    <location>
        <begin position="68"/>
        <end position="93"/>
    </location>
</feature>
<dbReference type="InterPro" id="IPR052561">
    <property type="entry name" value="ComplexI_Subunit1"/>
</dbReference>
<evidence type="ECO:0000256" key="3">
    <source>
        <dbReference type="ARBA" id="ARBA00022989"/>
    </source>
</evidence>
<dbReference type="EMBL" id="LHXO01000026">
    <property type="protein sequence ID" value="KXA95075.1"/>
    <property type="molecule type" value="Genomic_DNA"/>
</dbReference>
<sequence length="287" mass="31236">MDFLISLAMIPIGFLCGILLLGLHRKIIARIQGRPGPPIQQELYHNLKFFVKEVTVPRTASLPITLGITVLIIGIWNIAILTIFMGLSLYIIFSILVTQKIVEHGGGLATGSPYGKFGGVRSVFTTMTELPLFGIAIALIYLETGSSLMISDLWSYQATHGSLITHVPLAFLAIFIVVLSKMKYSPFAIIYGKDIVTGYQTVHYGSLRSCLLTGESLMVFSWISVLVTVFLAGLPIWGMILAGIGILILISFIAALTPLLAPHHSIQFQASIVMGILGIRLVLELVI</sequence>
<keyword evidence="4 5" id="KW-0472">Membrane</keyword>
<evidence type="ECO:0000256" key="1">
    <source>
        <dbReference type="ARBA" id="ARBA00004141"/>
    </source>
</evidence>
<dbReference type="AlphaFoldDB" id="A0A133ULI0"/>
<dbReference type="PANTHER" id="PTHR43359">
    <property type="entry name" value="FORMATE HYDROGENLYASE SUBUNIT 4"/>
    <property type="match status" value="1"/>
</dbReference>
<evidence type="ECO:0000256" key="2">
    <source>
        <dbReference type="ARBA" id="ARBA00022692"/>
    </source>
</evidence>
<dbReference type="PATRIC" id="fig|1698264.3.peg.1078"/>
<protein>
    <submittedName>
        <fullName evidence="6">Uncharacterized protein</fullName>
    </submittedName>
</protein>
<evidence type="ECO:0000313" key="6">
    <source>
        <dbReference type="EMBL" id="KXA95075.1"/>
    </source>
</evidence>
<gene>
    <name evidence="6" type="ORF">AKJ65_02625</name>
</gene>
<keyword evidence="2 5" id="KW-0812">Transmembrane</keyword>
<dbReference type="Proteomes" id="UP000070284">
    <property type="component" value="Unassembled WGS sequence"/>
</dbReference>
<reference evidence="6 7" key="1">
    <citation type="journal article" date="2016" name="Sci. Rep.">
        <title>Metabolic traits of an uncultured archaeal lineage -MSBL1- from brine pools of the Red Sea.</title>
        <authorList>
            <person name="Mwirichia R."/>
            <person name="Alam I."/>
            <person name="Rashid M."/>
            <person name="Vinu M."/>
            <person name="Ba-Alawi W."/>
            <person name="Anthony Kamau A."/>
            <person name="Kamanda Ngugi D."/>
            <person name="Goker M."/>
            <person name="Klenk H.P."/>
            <person name="Bajic V."/>
            <person name="Stingl U."/>
        </authorList>
    </citation>
    <scope>NUCLEOTIDE SEQUENCE [LARGE SCALE GENOMIC DNA]</scope>
    <source>
        <strain evidence="6">SCGC-AAA259E19</strain>
    </source>
</reference>
<name>A0A133ULI0_9EURY</name>
<feature type="transmembrane region" description="Helical" evidence="5">
    <location>
        <begin position="6"/>
        <end position="24"/>
    </location>
</feature>
<dbReference type="PANTHER" id="PTHR43359:SF1">
    <property type="entry name" value="FORMATE HYDROGENLYASE SUBUNIT 4-RELATED"/>
    <property type="match status" value="1"/>
</dbReference>
<dbReference type="GO" id="GO:0005886">
    <property type="term" value="C:plasma membrane"/>
    <property type="evidence" value="ECO:0007669"/>
    <property type="project" value="TreeGrafter"/>
</dbReference>
<comment type="subcellular location">
    <subcellularLocation>
        <location evidence="1">Membrane</location>
        <topology evidence="1">Multi-pass membrane protein</topology>
    </subcellularLocation>
</comment>
<feature type="transmembrane region" description="Helical" evidence="5">
    <location>
        <begin position="266"/>
        <end position="283"/>
    </location>
</feature>
<comment type="caution">
    <text evidence="6">The sequence shown here is derived from an EMBL/GenBank/DDBJ whole genome shotgun (WGS) entry which is preliminary data.</text>
</comment>
<keyword evidence="3 5" id="KW-1133">Transmembrane helix</keyword>
<feature type="transmembrane region" description="Helical" evidence="5">
    <location>
        <begin position="163"/>
        <end position="180"/>
    </location>
</feature>
<evidence type="ECO:0000313" key="7">
    <source>
        <dbReference type="Proteomes" id="UP000070284"/>
    </source>
</evidence>
<feature type="transmembrane region" description="Helical" evidence="5">
    <location>
        <begin position="241"/>
        <end position="260"/>
    </location>
</feature>
<dbReference type="Pfam" id="PF00146">
    <property type="entry name" value="NADHdh"/>
    <property type="match status" value="1"/>
</dbReference>
<feature type="transmembrane region" description="Helical" evidence="5">
    <location>
        <begin position="123"/>
        <end position="142"/>
    </location>
</feature>
<evidence type="ECO:0000256" key="4">
    <source>
        <dbReference type="ARBA" id="ARBA00023136"/>
    </source>
</evidence>
<evidence type="ECO:0000256" key="5">
    <source>
        <dbReference type="SAM" id="Phobius"/>
    </source>
</evidence>
<accession>A0A133ULI0</accession>